<feature type="transmembrane region" description="Helical" evidence="2">
    <location>
        <begin position="6"/>
        <end position="23"/>
    </location>
</feature>
<accession>A0A7W8QTR4</accession>
<evidence type="ECO:0000256" key="2">
    <source>
        <dbReference type="SAM" id="Phobius"/>
    </source>
</evidence>
<keyword evidence="2" id="KW-1133">Transmembrane helix</keyword>
<evidence type="ECO:0000256" key="1">
    <source>
        <dbReference type="SAM" id="MobiDB-lite"/>
    </source>
</evidence>
<feature type="transmembrane region" description="Helical" evidence="2">
    <location>
        <begin position="191"/>
        <end position="208"/>
    </location>
</feature>
<comment type="caution">
    <text evidence="3">The sequence shown here is derived from an EMBL/GenBank/DDBJ whole genome shotgun (WGS) entry which is preliminary data.</text>
</comment>
<reference evidence="3 4" key="1">
    <citation type="submission" date="2020-08" db="EMBL/GenBank/DDBJ databases">
        <title>Sequencing the genomes of 1000 actinobacteria strains.</title>
        <authorList>
            <person name="Klenk H.-P."/>
        </authorList>
    </citation>
    <scope>NUCLEOTIDE SEQUENCE [LARGE SCALE GENOMIC DNA]</scope>
    <source>
        <strain evidence="3 4">DSM 44551</strain>
    </source>
</reference>
<organism evidence="3 4">
    <name type="scientific">Nocardiopsis composta</name>
    <dbReference type="NCBI Taxonomy" id="157465"/>
    <lineage>
        <taxon>Bacteria</taxon>
        <taxon>Bacillati</taxon>
        <taxon>Actinomycetota</taxon>
        <taxon>Actinomycetes</taxon>
        <taxon>Streptosporangiales</taxon>
        <taxon>Nocardiopsidaceae</taxon>
        <taxon>Nocardiopsis</taxon>
    </lineage>
</organism>
<evidence type="ECO:0000313" key="3">
    <source>
        <dbReference type="EMBL" id="MBB5435825.1"/>
    </source>
</evidence>
<feature type="transmembrane region" description="Helical" evidence="2">
    <location>
        <begin position="241"/>
        <end position="259"/>
    </location>
</feature>
<proteinExistence type="predicted"/>
<feature type="compositionally biased region" description="Gly residues" evidence="1">
    <location>
        <begin position="337"/>
        <end position="354"/>
    </location>
</feature>
<feature type="transmembrane region" description="Helical" evidence="2">
    <location>
        <begin position="215"/>
        <end position="235"/>
    </location>
</feature>
<dbReference type="InterPro" id="IPR026467">
    <property type="entry name" value="Ser/Gly_Cys_C_dom"/>
</dbReference>
<keyword evidence="2" id="KW-0812">Transmembrane</keyword>
<sequence length="368" mass="38359">MVPAILLGTVLLHVLPLLGFLASRHAHTRLRRAGPRRPVLGAEELTPLELGMLAGGLQRLGEVALAELYLGGRVIARGHGAVARPDPEPSAAARLIRTLSPPARVMADRLRPKRSMCAEELVNTAARSDQATVVLWRLRRLGLFFPPQRMRGVRRVRCAAVGLHTVLGVAAAVLGPGLLVFGMRPSSGPEGIWSVLCAGLLLTYPFHLHLSRRAVGALSGPVLCGAVAAGTALAAVPSPRVAPVALALYAGWFTVHGAYRATGGRLGPRTLAGDALLAEAHRAAPAGGPTAALRSTALLGFRSLRRQAGEADPPELRELALVRSFAAAVGRGFGRPDGGLGGDFSGDGGSGIWRGDGDPTTAARNRPR</sequence>
<feature type="transmembrane region" description="Helical" evidence="2">
    <location>
        <begin position="158"/>
        <end position="179"/>
    </location>
</feature>
<gene>
    <name evidence="3" type="ORF">HDA36_005973</name>
</gene>
<protein>
    <submittedName>
        <fullName evidence="3">Uncharacterized protein (TIGR04222 family)</fullName>
    </submittedName>
</protein>
<evidence type="ECO:0000313" key="4">
    <source>
        <dbReference type="Proteomes" id="UP000572635"/>
    </source>
</evidence>
<dbReference type="Proteomes" id="UP000572635">
    <property type="component" value="Unassembled WGS sequence"/>
</dbReference>
<dbReference type="EMBL" id="JACHDB010000002">
    <property type="protein sequence ID" value="MBB5435825.1"/>
    <property type="molecule type" value="Genomic_DNA"/>
</dbReference>
<name>A0A7W8QTR4_9ACTN</name>
<keyword evidence="2" id="KW-0472">Membrane</keyword>
<dbReference type="AlphaFoldDB" id="A0A7W8QTR4"/>
<dbReference type="NCBIfam" id="TIGR04222">
    <property type="entry name" value="near_uncomplex"/>
    <property type="match status" value="1"/>
</dbReference>
<feature type="region of interest" description="Disordered" evidence="1">
    <location>
        <begin position="337"/>
        <end position="368"/>
    </location>
</feature>
<dbReference type="RefSeq" id="WP_184398942.1">
    <property type="nucleotide sequence ID" value="NZ_BAAAJD010000072.1"/>
</dbReference>
<keyword evidence="4" id="KW-1185">Reference proteome</keyword>